<dbReference type="EMBL" id="VWPK01000008">
    <property type="protein sequence ID" value="KAA5613030.1"/>
    <property type="molecule type" value="Genomic_DNA"/>
</dbReference>
<accession>A0A5M6IXG3</accession>
<dbReference type="Pfam" id="PF01926">
    <property type="entry name" value="MMR_HSR1"/>
    <property type="match status" value="1"/>
</dbReference>
<keyword evidence="1" id="KW-0812">Transmembrane</keyword>
<gene>
    <name evidence="3" type="ORF">F1189_06620</name>
</gene>
<keyword evidence="4" id="KW-1185">Reference proteome</keyword>
<dbReference type="Gene3D" id="3.40.50.300">
    <property type="entry name" value="P-loop containing nucleotide triphosphate hydrolases"/>
    <property type="match status" value="1"/>
</dbReference>
<dbReference type="InterPro" id="IPR027417">
    <property type="entry name" value="P-loop_NTPase"/>
</dbReference>
<keyword evidence="1" id="KW-0472">Membrane</keyword>
<name>A0A5M6IXG3_9PROT</name>
<protein>
    <recommendedName>
        <fullName evidence="2">G domain-containing protein</fullName>
    </recommendedName>
</protein>
<proteinExistence type="predicted"/>
<feature type="transmembrane region" description="Helical" evidence="1">
    <location>
        <begin position="276"/>
        <end position="300"/>
    </location>
</feature>
<organism evidence="3 4">
    <name type="scientific">Rhodovastum atsumiense</name>
    <dbReference type="NCBI Taxonomy" id="504468"/>
    <lineage>
        <taxon>Bacteria</taxon>
        <taxon>Pseudomonadati</taxon>
        <taxon>Pseudomonadota</taxon>
        <taxon>Alphaproteobacteria</taxon>
        <taxon>Acetobacterales</taxon>
        <taxon>Acetobacteraceae</taxon>
        <taxon>Rhodovastum</taxon>
    </lineage>
</organism>
<feature type="transmembrane region" description="Helical" evidence="1">
    <location>
        <begin position="321"/>
        <end position="340"/>
    </location>
</feature>
<dbReference type="GO" id="GO:0005525">
    <property type="term" value="F:GTP binding"/>
    <property type="evidence" value="ECO:0007669"/>
    <property type="project" value="InterPro"/>
</dbReference>
<comment type="caution">
    <text evidence="3">The sequence shown here is derived from an EMBL/GenBank/DDBJ whole genome shotgun (WGS) entry which is preliminary data.</text>
</comment>
<reference evidence="3 4" key="1">
    <citation type="submission" date="2019-09" db="EMBL/GenBank/DDBJ databases">
        <title>Genome sequence of Rhodovastum atsumiense, a diverse member of the Acetobacteraceae family of non-sulfur purple photosynthetic bacteria.</title>
        <authorList>
            <person name="Meyer T."/>
            <person name="Kyndt J."/>
        </authorList>
    </citation>
    <scope>NUCLEOTIDE SEQUENCE [LARGE SCALE GENOMIC DNA]</scope>
    <source>
        <strain evidence="3 4">DSM 21279</strain>
    </source>
</reference>
<feature type="transmembrane region" description="Helical" evidence="1">
    <location>
        <begin position="352"/>
        <end position="372"/>
    </location>
</feature>
<evidence type="ECO:0000256" key="1">
    <source>
        <dbReference type="SAM" id="Phobius"/>
    </source>
</evidence>
<dbReference type="InterPro" id="IPR006073">
    <property type="entry name" value="GTP-bd"/>
</dbReference>
<dbReference type="SUPFAM" id="SSF52540">
    <property type="entry name" value="P-loop containing nucleoside triphosphate hydrolases"/>
    <property type="match status" value="1"/>
</dbReference>
<dbReference type="RefSeq" id="WP_150039934.1">
    <property type="nucleotide sequence ID" value="NZ_OW485601.1"/>
</dbReference>
<feature type="domain" description="G" evidence="2">
    <location>
        <begin position="57"/>
        <end position="147"/>
    </location>
</feature>
<evidence type="ECO:0000313" key="4">
    <source>
        <dbReference type="Proteomes" id="UP000325255"/>
    </source>
</evidence>
<keyword evidence="1" id="KW-1133">Transmembrane helix</keyword>
<dbReference type="AlphaFoldDB" id="A0A5M6IXG3"/>
<evidence type="ECO:0000259" key="2">
    <source>
        <dbReference type="Pfam" id="PF01926"/>
    </source>
</evidence>
<dbReference type="CDD" id="cd00882">
    <property type="entry name" value="Ras_like_GTPase"/>
    <property type="match status" value="1"/>
</dbReference>
<dbReference type="OrthoDB" id="417988at2"/>
<dbReference type="Proteomes" id="UP000325255">
    <property type="component" value="Unassembled WGS sequence"/>
</dbReference>
<evidence type="ECO:0000313" key="3">
    <source>
        <dbReference type="EMBL" id="KAA5613030.1"/>
    </source>
</evidence>
<sequence>MSGTWQRFRGWTHDLGRWSRERSDRLWRALEAAMFDRGDAAAREAAAQEAAAEAPVVWLLGRAQAGKSSIASALTGVPIAIGEGFRPVTRTAAVYDFPADAPRIRFLDTRGLGEAGYDPEEDIAWCRARSHLVLAVLRAQDQAPAPLPDLLARIRREQPDTPLVIAQTALHDGYGPDDRHVVPYPFTGTEADDDNPALPLALRRMLARQRSLFVDLPGEAPRFVPIDFTRSEDGLLPSDYGFDALATALIAVADARLAARLAEVRAGAEGSLDRLILWHAGAAAAADAVPVAGLAAVAAVQARMLQALAVRFGVTWTRERLLAFAGTVGTVMLLRQGVLMGLREVVKLVPPVAPWVIPAASLAAFALTYALGRAACVYLRDLAAGRPASEDAIRAAFQMALQEGWTRSGGAARDRS</sequence>